<dbReference type="EC" id="2.1.1.64" evidence="2"/>
<accession>A0ABW3KT74</accession>
<keyword evidence="2" id="KW-0489">Methyltransferase</keyword>
<evidence type="ECO:0000313" key="2">
    <source>
        <dbReference type="EMBL" id="MFD1017026.1"/>
    </source>
</evidence>
<name>A0ABW3KT74_9FLAO</name>
<dbReference type="InterPro" id="IPR029063">
    <property type="entry name" value="SAM-dependent_MTases_sf"/>
</dbReference>
<keyword evidence="1 2" id="KW-0808">Transferase</keyword>
<keyword evidence="3" id="KW-1185">Reference proteome</keyword>
<dbReference type="EC" id="2.1.1.222" evidence="2"/>
<evidence type="ECO:0000256" key="1">
    <source>
        <dbReference type="ARBA" id="ARBA00022679"/>
    </source>
</evidence>
<dbReference type="GO" id="GO:0061542">
    <property type="term" value="F:3-demethylubiquinol 3-O-methyltransferase activity"/>
    <property type="evidence" value="ECO:0007669"/>
    <property type="project" value="UniProtKB-EC"/>
</dbReference>
<dbReference type="PANTHER" id="PTHR43861:SF3">
    <property type="entry name" value="PUTATIVE (AFU_ORTHOLOGUE AFUA_2G14390)-RELATED"/>
    <property type="match status" value="1"/>
</dbReference>
<dbReference type="EMBL" id="JBHTKM010000063">
    <property type="protein sequence ID" value="MFD1017026.1"/>
    <property type="molecule type" value="Genomic_DNA"/>
</dbReference>
<dbReference type="RefSeq" id="WP_386118377.1">
    <property type="nucleotide sequence ID" value="NZ_JBHTKM010000063.1"/>
</dbReference>
<comment type="caution">
    <text evidence="2">The sequence shown here is derived from an EMBL/GenBank/DDBJ whole genome shotgun (WGS) entry which is preliminary data.</text>
</comment>
<dbReference type="Proteomes" id="UP001597086">
    <property type="component" value="Unassembled WGS sequence"/>
</dbReference>
<dbReference type="SUPFAM" id="SSF53335">
    <property type="entry name" value="S-adenosyl-L-methionine-dependent methyltransferases"/>
    <property type="match status" value="1"/>
</dbReference>
<dbReference type="GO" id="GO:0102208">
    <property type="term" value="F:2-polyprenyl-6-hydroxyphenol methylase activity"/>
    <property type="evidence" value="ECO:0007669"/>
    <property type="project" value="UniProtKB-EC"/>
</dbReference>
<evidence type="ECO:0000313" key="3">
    <source>
        <dbReference type="Proteomes" id="UP001597086"/>
    </source>
</evidence>
<dbReference type="CDD" id="cd02440">
    <property type="entry name" value="AdoMet_MTases"/>
    <property type="match status" value="1"/>
</dbReference>
<proteinExistence type="predicted"/>
<dbReference type="Pfam" id="PF13489">
    <property type="entry name" value="Methyltransf_23"/>
    <property type="match status" value="1"/>
</dbReference>
<sequence length="286" mass="32941">MLSENSIYIKVKDHSVSKEEFQLMYNAEFDMLETVPQPKGEQLAAYYKSEDYISHTDTKRNALEYVYHIVRGLALKRKLKLINSFKTESKTLLDIGCGTGDFLETALKGGWEVTGIEPDEKARQIANTKTNGVVFNSETLAQLKPNSFDVITLWHVLEHLPNLEQHIQLLESLLKPTGTLVIAVPNYKSYDAAYYKNFWAAYDVPRHLWHFSKTSISKLFQNHQMAVVKTLPMKFDAYYVSLLSEKYKTGVMNPFKAFWIGWRSNLKARRTNSYSSLIYVLNKSNS</sequence>
<dbReference type="Gene3D" id="3.40.50.150">
    <property type="entry name" value="Vaccinia Virus protein VP39"/>
    <property type="match status" value="1"/>
</dbReference>
<dbReference type="PANTHER" id="PTHR43861">
    <property type="entry name" value="TRANS-ACONITATE 2-METHYLTRANSFERASE-RELATED"/>
    <property type="match status" value="1"/>
</dbReference>
<gene>
    <name evidence="2" type="ORF">ACFQ13_13945</name>
</gene>
<organism evidence="2 3">
    <name type="scientific">Winogradskyella rapida</name>
    <dbReference type="NCBI Taxonomy" id="549701"/>
    <lineage>
        <taxon>Bacteria</taxon>
        <taxon>Pseudomonadati</taxon>
        <taxon>Bacteroidota</taxon>
        <taxon>Flavobacteriia</taxon>
        <taxon>Flavobacteriales</taxon>
        <taxon>Flavobacteriaceae</taxon>
        <taxon>Winogradskyella</taxon>
    </lineage>
</organism>
<protein>
    <submittedName>
        <fullName evidence="2">Class I SAM-dependent methyltransferase</fullName>
        <ecNumber evidence="2">2.1.1.222</ecNumber>
        <ecNumber evidence="2">2.1.1.64</ecNumber>
    </submittedName>
</protein>
<reference evidence="3" key="1">
    <citation type="journal article" date="2019" name="Int. J. Syst. Evol. Microbiol.">
        <title>The Global Catalogue of Microorganisms (GCM) 10K type strain sequencing project: providing services to taxonomists for standard genome sequencing and annotation.</title>
        <authorList>
            <consortium name="The Broad Institute Genomics Platform"/>
            <consortium name="The Broad Institute Genome Sequencing Center for Infectious Disease"/>
            <person name="Wu L."/>
            <person name="Ma J."/>
        </authorList>
    </citation>
    <scope>NUCLEOTIDE SEQUENCE [LARGE SCALE GENOMIC DNA]</scope>
    <source>
        <strain evidence="3">CCUG 56098</strain>
    </source>
</reference>
<dbReference type="GO" id="GO:0032259">
    <property type="term" value="P:methylation"/>
    <property type="evidence" value="ECO:0007669"/>
    <property type="project" value="UniProtKB-KW"/>
</dbReference>